<feature type="transmembrane region" description="Helical" evidence="1">
    <location>
        <begin position="32"/>
        <end position="55"/>
    </location>
</feature>
<evidence type="ECO:0000313" key="2">
    <source>
        <dbReference type="EMBL" id="NEY73687.1"/>
    </source>
</evidence>
<keyword evidence="1" id="KW-0472">Membrane</keyword>
<dbReference type="RefSeq" id="WP_163181465.1">
    <property type="nucleotide sequence ID" value="NZ_JAAIWM010000008.1"/>
</dbReference>
<feature type="transmembrane region" description="Helical" evidence="1">
    <location>
        <begin position="6"/>
        <end position="25"/>
    </location>
</feature>
<protein>
    <submittedName>
        <fullName evidence="2">Uncharacterized protein</fullName>
    </submittedName>
</protein>
<gene>
    <name evidence="2" type="ORF">G4D63_18385</name>
</gene>
<organism evidence="2 3">
    <name type="scientific">Bacillus mesophilus</name>
    <dbReference type="NCBI Taxonomy" id="1808955"/>
    <lineage>
        <taxon>Bacteria</taxon>
        <taxon>Bacillati</taxon>
        <taxon>Bacillota</taxon>
        <taxon>Bacilli</taxon>
        <taxon>Bacillales</taxon>
        <taxon>Bacillaceae</taxon>
        <taxon>Bacillus</taxon>
    </lineage>
</organism>
<sequence>MDLVHILIILLSLLSSSILLILTYIKKGNKWIALLVGVVVNMLILSSFTMGIFHFHVESRMFGIAHTGSYILILFIPIISLINFYTLEFLKGRRIHTII</sequence>
<keyword evidence="1" id="KW-0812">Transmembrane</keyword>
<feature type="transmembrane region" description="Helical" evidence="1">
    <location>
        <begin position="67"/>
        <end position="87"/>
    </location>
</feature>
<keyword evidence="3" id="KW-1185">Reference proteome</keyword>
<dbReference type="EMBL" id="JAAIWM010000008">
    <property type="protein sequence ID" value="NEY73687.1"/>
    <property type="molecule type" value="Genomic_DNA"/>
</dbReference>
<comment type="caution">
    <text evidence="2">The sequence shown here is derived from an EMBL/GenBank/DDBJ whole genome shotgun (WGS) entry which is preliminary data.</text>
</comment>
<evidence type="ECO:0000313" key="3">
    <source>
        <dbReference type="Proteomes" id="UP000481043"/>
    </source>
</evidence>
<evidence type="ECO:0000256" key="1">
    <source>
        <dbReference type="SAM" id="Phobius"/>
    </source>
</evidence>
<dbReference type="AlphaFoldDB" id="A0A6M0QBQ0"/>
<accession>A0A6M0QBQ0</accession>
<keyword evidence="1" id="KW-1133">Transmembrane helix</keyword>
<reference evidence="2 3" key="1">
    <citation type="submission" date="2020-02" db="EMBL/GenBank/DDBJ databases">
        <title>Bacillus aquiflavi sp. nov., isolated from yellow water of strong flavor Chinese baijiu in Yibin region of China.</title>
        <authorList>
            <person name="Xie J."/>
        </authorList>
    </citation>
    <scope>NUCLEOTIDE SEQUENCE [LARGE SCALE GENOMIC DNA]</scope>
    <source>
        <strain evidence="2 3">SA4</strain>
    </source>
</reference>
<proteinExistence type="predicted"/>
<dbReference type="Proteomes" id="UP000481043">
    <property type="component" value="Unassembled WGS sequence"/>
</dbReference>
<name>A0A6M0QBQ0_9BACI</name>